<dbReference type="EMBL" id="CAJVCH010536842">
    <property type="protein sequence ID" value="CAG7825589.1"/>
    <property type="molecule type" value="Genomic_DNA"/>
</dbReference>
<dbReference type="AlphaFoldDB" id="A0A8J2LLV9"/>
<protein>
    <recommendedName>
        <fullName evidence="2">Chromo domain-containing protein</fullName>
    </recommendedName>
</protein>
<feature type="region of interest" description="Disordered" evidence="1">
    <location>
        <begin position="119"/>
        <end position="153"/>
    </location>
</feature>
<feature type="compositionally biased region" description="Polar residues" evidence="1">
    <location>
        <begin position="137"/>
        <end position="153"/>
    </location>
</feature>
<name>A0A8J2LLV9_9HEXA</name>
<feature type="non-terminal residue" evidence="3">
    <location>
        <position position="1"/>
    </location>
</feature>
<proteinExistence type="predicted"/>
<dbReference type="OrthoDB" id="5376140at2759"/>
<dbReference type="Pfam" id="PF00385">
    <property type="entry name" value="Chromo"/>
    <property type="match status" value="1"/>
</dbReference>
<dbReference type="InterPro" id="IPR000953">
    <property type="entry name" value="Chromo/chromo_shadow_dom"/>
</dbReference>
<sequence length="153" mass="17438">MEVIVNATLCGSNTVNGYDVHSIYGLALSLNDKSFRYRVHWAGYSRFEDTWEPLENFSVYMLGDIMAFHRLVLEHCRLKHFSTDCSRIETMYLSYLQEPVLKDMLLSWAANGIHDLRPSKESTTVHSQTEHPLAKSMGTQTKCLETTSSSSPI</sequence>
<accession>A0A8J2LLV9</accession>
<organism evidence="3 4">
    <name type="scientific">Allacma fusca</name>
    <dbReference type="NCBI Taxonomy" id="39272"/>
    <lineage>
        <taxon>Eukaryota</taxon>
        <taxon>Metazoa</taxon>
        <taxon>Ecdysozoa</taxon>
        <taxon>Arthropoda</taxon>
        <taxon>Hexapoda</taxon>
        <taxon>Collembola</taxon>
        <taxon>Symphypleona</taxon>
        <taxon>Sminthuridae</taxon>
        <taxon>Allacma</taxon>
    </lineage>
</organism>
<dbReference type="PROSITE" id="PS50013">
    <property type="entry name" value="CHROMO_2"/>
    <property type="match status" value="1"/>
</dbReference>
<evidence type="ECO:0000259" key="2">
    <source>
        <dbReference type="PROSITE" id="PS50013"/>
    </source>
</evidence>
<dbReference type="SMART" id="SM00298">
    <property type="entry name" value="CHROMO"/>
    <property type="match status" value="1"/>
</dbReference>
<evidence type="ECO:0000313" key="4">
    <source>
        <dbReference type="Proteomes" id="UP000708208"/>
    </source>
</evidence>
<feature type="domain" description="Chromo" evidence="2">
    <location>
        <begin position="18"/>
        <end position="70"/>
    </location>
</feature>
<dbReference type="InterPro" id="IPR023780">
    <property type="entry name" value="Chromo_domain"/>
</dbReference>
<evidence type="ECO:0000313" key="3">
    <source>
        <dbReference type="EMBL" id="CAG7825589.1"/>
    </source>
</evidence>
<reference evidence="3" key="1">
    <citation type="submission" date="2021-06" db="EMBL/GenBank/DDBJ databases">
        <authorList>
            <person name="Hodson N. C."/>
            <person name="Mongue J. A."/>
            <person name="Jaron S. K."/>
        </authorList>
    </citation>
    <scope>NUCLEOTIDE SEQUENCE</scope>
</reference>
<comment type="caution">
    <text evidence="3">The sequence shown here is derived from an EMBL/GenBank/DDBJ whole genome shotgun (WGS) entry which is preliminary data.</text>
</comment>
<evidence type="ECO:0000256" key="1">
    <source>
        <dbReference type="SAM" id="MobiDB-lite"/>
    </source>
</evidence>
<keyword evidence="4" id="KW-1185">Reference proteome</keyword>
<dbReference type="Proteomes" id="UP000708208">
    <property type="component" value="Unassembled WGS sequence"/>
</dbReference>
<gene>
    <name evidence="3" type="ORF">AFUS01_LOCUS35692</name>
</gene>